<dbReference type="InterPro" id="IPR041578">
    <property type="entry name" value="PIN_8"/>
</dbReference>
<reference evidence="3 4" key="1">
    <citation type="submission" date="2015-08" db="EMBL/GenBank/DDBJ databases">
        <authorList>
            <person name="Babu N.S."/>
            <person name="Beckwith C.J."/>
            <person name="Beseler K.G."/>
            <person name="Brison A."/>
            <person name="Carone J.V."/>
            <person name="Caskin T.P."/>
            <person name="Diamond M."/>
            <person name="Durham M.E."/>
            <person name="Foxe J.M."/>
            <person name="Go M."/>
            <person name="Henderson B.A."/>
            <person name="Jones I.B."/>
            <person name="McGettigan J.A."/>
            <person name="Micheletti S.J."/>
            <person name="Nasrallah M.E."/>
            <person name="Ortiz D."/>
            <person name="Piller C.R."/>
            <person name="Privatt S.R."/>
            <person name="Schneider S.L."/>
            <person name="Sharp S."/>
            <person name="Smith T.C."/>
            <person name="Stanton J.D."/>
            <person name="Ullery H.E."/>
            <person name="Wilson R.J."/>
            <person name="Serrano M.G."/>
            <person name="Buck G."/>
            <person name="Lee V."/>
            <person name="Wang Y."/>
            <person name="Carvalho R."/>
            <person name="Voegtly L."/>
            <person name="Shi R."/>
            <person name="Duckworth R."/>
            <person name="Johnson A."/>
            <person name="Loviza R."/>
            <person name="Walstead R."/>
            <person name="Shah Z."/>
            <person name="Kiflezghi M."/>
            <person name="Wade K."/>
            <person name="Ball S.L."/>
            <person name="Bradley K.W."/>
            <person name="Asai D.J."/>
            <person name="Bowman C.A."/>
            <person name="Russell D.A."/>
            <person name="Pope W.H."/>
            <person name="Jacobs-Sera D."/>
            <person name="Hendrix R.W."/>
            <person name="Hatfull G.F."/>
        </authorList>
    </citation>
    <scope>NUCLEOTIDE SEQUENCE [LARGE SCALE GENOMIC DNA]</scope>
    <source>
        <strain evidence="3 4">DSM 27648</strain>
    </source>
</reference>
<evidence type="ECO:0000259" key="2">
    <source>
        <dbReference type="Pfam" id="PF18476"/>
    </source>
</evidence>
<feature type="coiled-coil region" evidence="1">
    <location>
        <begin position="101"/>
        <end position="128"/>
    </location>
</feature>
<organism evidence="3 4">
    <name type="scientific">Labilithrix luteola</name>
    <dbReference type="NCBI Taxonomy" id="1391654"/>
    <lineage>
        <taxon>Bacteria</taxon>
        <taxon>Pseudomonadati</taxon>
        <taxon>Myxococcota</taxon>
        <taxon>Polyangia</taxon>
        <taxon>Polyangiales</taxon>
        <taxon>Labilitrichaceae</taxon>
        <taxon>Labilithrix</taxon>
    </lineage>
</organism>
<name>A0A0K1Q9A4_9BACT</name>
<dbReference type="EMBL" id="CP012333">
    <property type="protein sequence ID" value="AKV02314.1"/>
    <property type="molecule type" value="Genomic_DNA"/>
</dbReference>
<evidence type="ECO:0000256" key="1">
    <source>
        <dbReference type="SAM" id="Coils"/>
    </source>
</evidence>
<gene>
    <name evidence="3" type="ORF">AKJ09_08977</name>
</gene>
<evidence type="ECO:0000313" key="3">
    <source>
        <dbReference type="EMBL" id="AKV02314.1"/>
    </source>
</evidence>
<keyword evidence="4" id="KW-1185">Reference proteome</keyword>
<evidence type="ECO:0000313" key="4">
    <source>
        <dbReference type="Proteomes" id="UP000064967"/>
    </source>
</evidence>
<dbReference type="Proteomes" id="UP000064967">
    <property type="component" value="Chromosome"/>
</dbReference>
<dbReference type="STRING" id="1391654.AKJ09_08977"/>
<protein>
    <recommendedName>
        <fullName evidence="2">PIN like domain-containing protein</fullName>
    </recommendedName>
</protein>
<dbReference type="Pfam" id="PF18476">
    <property type="entry name" value="PIN_8"/>
    <property type="match status" value="1"/>
</dbReference>
<dbReference type="AlphaFoldDB" id="A0A0K1Q9A4"/>
<feature type="domain" description="PIN like" evidence="2">
    <location>
        <begin position="17"/>
        <end position="233"/>
    </location>
</feature>
<sequence>MQAFTPLRTKVDTNTALVVLDTNVLLAPYKTSATALNEIRRIYTQLRSEKRLVIPAQVAREFGRNRPNLVASLYKQVVDFRTLAINGRYEPPPVLQELPEHKKAREALDKMQEALKTFRSSLDALANTVAQWQHTDPVLDVYERLFDGSVVHELAIPAEEVEKMRKDRYEAKLPPGYKDKGKDDGGIGDLLIWLTLKQVARQRELDVLFVTEDAKEDWFHRAGDTPVFPRHELALEFAEHVYGRAFGQTNLSDFLRTFGAKEEVVAEVRENERDPFTQGARAVQRRILNHIASVATPDDHFARQVRVPHFSFSYASDNAVCGAIVVEDGYSSTELQTRINRAVLHGREMKVSEFVVVLAVDGEYVAHLSRFAEMLSFADSAILVHGWETGFVTFLNTAKHPTLRRAFEVNTSF</sequence>
<proteinExistence type="predicted"/>
<dbReference type="KEGG" id="llu:AKJ09_08977"/>
<keyword evidence="1" id="KW-0175">Coiled coil</keyword>
<accession>A0A0K1Q9A4</accession>